<evidence type="ECO:0000313" key="2">
    <source>
        <dbReference type="Proteomes" id="UP000436088"/>
    </source>
</evidence>
<dbReference type="PANTHER" id="PTHR37371">
    <property type="entry name" value="OS08G0180400 PROTEIN"/>
    <property type="match status" value="1"/>
</dbReference>
<dbReference type="Proteomes" id="UP000436088">
    <property type="component" value="Unassembled WGS sequence"/>
</dbReference>
<dbReference type="PANTHER" id="PTHR37371:SF1">
    <property type="entry name" value="KINESIN-LIKE PROTEIN"/>
    <property type="match status" value="1"/>
</dbReference>
<reference evidence="1" key="1">
    <citation type="submission" date="2019-09" db="EMBL/GenBank/DDBJ databases">
        <title>Draft genome information of white flower Hibiscus syriacus.</title>
        <authorList>
            <person name="Kim Y.-M."/>
        </authorList>
    </citation>
    <scope>NUCLEOTIDE SEQUENCE [LARGE SCALE GENOMIC DNA]</scope>
    <source>
        <strain evidence="1">YM2019G1</strain>
    </source>
</reference>
<dbReference type="AlphaFoldDB" id="A0A6A2Z0B0"/>
<comment type="caution">
    <text evidence="1">The sequence shown here is derived from an EMBL/GenBank/DDBJ whole genome shotgun (WGS) entry which is preliminary data.</text>
</comment>
<organism evidence="1 2">
    <name type="scientific">Hibiscus syriacus</name>
    <name type="common">Rose of Sharon</name>
    <dbReference type="NCBI Taxonomy" id="106335"/>
    <lineage>
        <taxon>Eukaryota</taxon>
        <taxon>Viridiplantae</taxon>
        <taxon>Streptophyta</taxon>
        <taxon>Embryophyta</taxon>
        <taxon>Tracheophyta</taxon>
        <taxon>Spermatophyta</taxon>
        <taxon>Magnoliopsida</taxon>
        <taxon>eudicotyledons</taxon>
        <taxon>Gunneridae</taxon>
        <taxon>Pentapetalae</taxon>
        <taxon>rosids</taxon>
        <taxon>malvids</taxon>
        <taxon>Malvales</taxon>
        <taxon>Malvaceae</taxon>
        <taxon>Malvoideae</taxon>
        <taxon>Hibiscus</taxon>
    </lineage>
</organism>
<accession>A0A6A2Z0B0</accession>
<evidence type="ECO:0000313" key="1">
    <source>
        <dbReference type="EMBL" id="KAE8685047.1"/>
    </source>
</evidence>
<dbReference type="EMBL" id="VEPZ02001235">
    <property type="protein sequence ID" value="KAE8685047.1"/>
    <property type="molecule type" value="Genomic_DNA"/>
</dbReference>
<gene>
    <name evidence="1" type="ORF">F3Y22_tig00111101pilonHSYRG00033</name>
</gene>
<proteinExistence type="predicted"/>
<sequence length="68" mass="7717">MEEAEKEYKKISEKIDSRHKAMKASYAKIMADAQAIASRVCKTSIFELSKSFEKGIDDLRNRFGTPST</sequence>
<protein>
    <submittedName>
        <fullName evidence="1">Polyamine transporter</fullName>
    </submittedName>
</protein>
<name>A0A6A2Z0B0_HIBSY</name>
<keyword evidence="2" id="KW-1185">Reference proteome</keyword>